<dbReference type="VEuPathDB" id="FungiDB:PC110_g6508"/>
<sequence>MSDASRATNSNGASLSLEEVTKIIQKMREEQASFLEQQREVIIQQILESIQRSGVLTVATAGSKKPSKKEKSSLSASRLDQNLHNLVHHSLAERGLEYPHVHSTARKARVQTTMDYSKAEVVERSTRKKPTILSRQEVEGGGDSSPSSAQPYSNGGNEEEEDEQELTNSSQEPNPSFLQSPLRNKEATTREKQHPDARRRRHHRHNNSRSRAYMDLADDDYSEFTGPVDAAFAAVRKKVDLRTLAILDRSKVLLGQVRHKSTGGRTSFVEKLRQRHANAEQSATSESTDNNNEKVSESGGYNQPIDQGGKEGEEQSEVSEELTKDDLVTEDKTRKVSPDDIRCDLELLQPPSKAPDNDNEWENELARQILTIYATSVKAKALENANANDSEKGQNDNQNSAGQRDVQTVGKSSAANGRGGSLKTSCSLPVIAKNSAFKHTKQHSSSTAVNYSWEPSQLRGDGKVIINMPKVPRPIWFAGTGAVKAVWCSLADGFPQLRPQHAVAGATGSTTAMCDHRLCEEVRQLEAKKKFTQCITTLESLLIALIRARGVDELETKLWKQLVVTCNAFASRCIDYQKFPAGLQLMKQAEHLIDNSILVDSSVRMELLAYLYDTYAHYYYRRRKPHAGLQYIMKAHEIHSRQSSWSHLAKCRLHIANLLSFQNKHTEAMNYMASILEMIQENKLEETSEGVGGGSAQKLCLAAVCYNNLAVEQLHAREFEAASVSSSNAQRLAKLCLSYSNRWLPQFQATSDCVALAIATLMEDTNANKDPLADYRALPVATDK</sequence>
<gene>
    <name evidence="7" type="ORF">PC110_g6508</name>
    <name evidence="2" type="ORF">PC113_g10238</name>
    <name evidence="3" type="ORF">PC115_g9918</name>
    <name evidence="4" type="ORF">PC117_g11188</name>
    <name evidence="5" type="ORF">PC118_g9027</name>
    <name evidence="6" type="ORF">PC129_g15709</name>
</gene>
<comment type="caution">
    <text evidence="7">The sequence shown here is derived from an EMBL/GenBank/DDBJ whole genome shotgun (WGS) entry which is preliminary data.</text>
</comment>
<feature type="region of interest" description="Disordered" evidence="1">
    <location>
        <begin position="258"/>
        <end position="335"/>
    </location>
</feature>
<keyword evidence="8" id="KW-1185">Reference proteome</keyword>
<feature type="compositionally biased region" description="Polar residues" evidence="1">
    <location>
        <begin position="279"/>
        <end position="290"/>
    </location>
</feature>
<feature type="compositionally biased region" description="Polar residues" evidence="1">
    <location>
        <begin position="144"/>
        <end position="156"/>
    </location>
</feature>
<dbReference type="Proteomes" id="UP000251314">
    <property type="component" value="Unassembled WGS sequence"/>
</dbReference>
<reference evidence="6" key="2">
    <citation type="submission" date="2018-05" db="EMBL/GenBank/DDBJ databases">
        <title>Effector identification in a new, highly contiguous assembly of the strawberry crown rot pathogen Phytophthora cactorum.</title>
        <authorList>
            <person name="Armitage A.D."/>
            <person name="Nellist C.F."/>
            <person name="Bates H."/>
            <person name="Vickerstaff R.J."/>
            <person name="Harrison R.J."/>
        </authorList>
    </citation>
    <scope>NUCLEOTIDE SEQUENCE</scope>
    <source>
        <strain evidence="2">15-7</strain>
        <strain evidence="3">4032</strain>
        <strain evidence="4">4040</strain>
        <strain evidence="5">P415</strain>
        <strain evidence="6">P421</strain>
    </source>
</reference>
<dbReference type="Gene3D" id="1.25.40.10">
    <property type="entry name" value="Tetratricopeptide repeat domain"/>
    <property type="match status" value="1"/>
</dbReference>
<evidence type="ECO:0000313" key="2">
    <source>
        <dbReference type="EMBL" id="KAG2857946.1"/>
    </source>
</evidence>
<feature type="compositionally biased region" description="Basic and acidic residues" evidence="1">
    <location>
        <begin position="321"/>
        <end position="335"/>
    </location>
</feature>
<evidence type="ECO:0000256" key="1">
    <source>
        <dbReference type="SAM" id="MobiDB-lite"/>
    </source>
</evidence>
<dbReference type="SUPFAM" id="SSF48452">
    <property type="entry name" value="TPR-like"/>
    <property type="match status" value="1"/>
</dbReference>
<evidence type="ECO:0000313" key="6">
    <source>
        <dbReference type="EMBL" id="KAG3213354.1"/>
    </source>
</evidence>
<dbReference type="Proteomes" id="UP000774804">
    <property type="component" value="Unassembled WGS sequence"/>
</dbReference>
<dbReference type="EMBL" id="RCMI01000283">
    <property type="protein sequence ID" value="KAG2920103.1"/>
    <property type="molecule type" value="Genomic_DNA"/>
</dbReference>
<dbReference type="Proteomes" id="UP000697107">
    <property type="component" value="Unassembled WGS sequence"/>
</dbReference>
<feature type="compositionally biased region" description="Polar residues" evidence="1">
    <location>
        <begin position="395"/>
        <end position="415"/>
    </location>
</feature>
<dbReference type="EMBL" id="RCMK01000285">
    <property type="protein sequence ID" value="KAG2938481.1"/>
    <property type="molecule type" value="Genomic_DNA"/>
</dbReference>
<organism evidence="7 8">
    <name type="scientific">Phytophthora cactorum</name>
    <dbReference type="NCBI Taxonomy" id="29920"/>
    <lineage>
        <taxon>Eukaryota</taxon>
        <taxon>Sar</taxon>
        <taxon>Stramenopiles</taxon>
        <taxon>Oomycota</taxon>
        <taxon>Peronosporomycetes</taxon>
        <taxon>Peronosporales</taxon>
        <taxon>Peronosporaceae</taxon>
        <taxon>Phytophthora</taxon>
    </lineage>
</organism>
<dbReference type="EMBL" id="RCMV01000741">
    <property type="protein sequence ID" value="KAG3213354.1"/>
    <property type="molecule type" value="Genomic_DNA"/>
</dbReference>
<protein>
    <recommendedName>
        <fullName evidence="9">Tetratricopeptide-like helical domain</fullName>
    </recommendedName>
</protein>
<feature type="region of interest" description="Disordered" evidence="1">
    <location>
        <begin position="386"/>
        <end position="422"/>
    </location>
</feature>
<dbReference type="EMBL" id="RCMG01000270">
    <property type="protein sequence ID" value="KAG2857946.1"/>
    <property type="molecule type" value="Genomic_DNA"/>
</dbReference>
<evidence type="ECO:0000313" key="4">
    <source>
        <dbReference type="EMBL" id="KAG2938481.1"/>
    </source>
</evidence>
<feature type="region of interest" description="Disordered" evidence="1">
    <location>
        <begin position="59"/>
        <end position="81"/>
    </location>
</feature>
<dbReference type="EMBL" id="MJFZ01000117">
    <property type="protein sequence ID" value="RAW37219.1"/>
    <property type="molecule type" value="Genomic_DNA"/>
</dbReference>
<feature type="compositionally biased region" description="Basic and acidic residues" evidence="1">
    <location>
        <begin position="183"/>
        <end position="196"/>
    </location>
</feature>
<accession>A0A329SKF6</accession>
<name>A0A329SKF6_9STRA</name>
<reference evidence="7 8" key="1">
    <citation type="submission" date="2018-01" db="EMBL/GenBank/DDBJ databases">
        <title>Draft genome of the strawberry crown rot pathogen Phytophthora cactorum.</title>
        <authorList>
            <person name="Armitage A.D."/>
            <person name="Lysoe E."/>
            <person name="Nellist C.F."/>
            <person name="Harrison R.J."/>
            <person name="Brurberg M.B."/>
        </authorList>
    </citation>
    <scope>NUCLEOTIDE SEQUENCE [LARGE SCALE GENOMIC DNA]</scope>
    <source>
        <strain evidence="7 8">10300</strain>
    </source>
</reference>
<evidence type="ECO:0000313" key="8">
    <source>
        <dbReference type="Proteomes" id="UP000251314"/>
    </source>
</evidence>
<feature type="region of interest" description="Disordered" evidence="1">
    <location>
        <begin position="105"/>
        <end position="213"/>
    </location>
</feature>
<dbReference type="InterPro" id="IPR011990">
    <property type="entry name" value="TPR-like_helical_dom_sf"/>
</dbReference>
<evidence type="ECO:0000313" key="3">
    <source>
        <dbReference type="EMBL" id="KAG2920103.1"/>
    </source>
</evidence>
<dbReference type="Proteomes" id="UP000735874">
    <property type="component" value="Unassembled WGS sequence"/>
</dbReference>
<evidence type="ECO:0000313" key="7">
    <source>
        <dbReference type="EMBL" id="RAW37219.1"/>
    </source>
</evidence>
<evidence type="ECO:0008006" key="9">
    <source>
        <dbReference type="Google" id="ProtNLM"/>
    </source>
</evidence>
<dbReference type="Proteomes" id="UP000760860">
    <property type="component" value="Unassembled WGS sequence"/>
</dbReference>
<dbReference type="EMBL" id="RCML01000240">
    <property type="protein sequence ID" value="KAG2984138.1"/>
    <property type="molecule type" value="Genomic_DNA"/>
</dbReference>
<dbReference type="Proteomes" id="UP000736787">
    <property type="component" value="Unassembled WGS sequence"/>
</dbReference>
<proteinExistence type="predicted"/>
<dbReference type="OrthoDB" id="201140at2759"/>
<feature type="compositionally biased region" description="Polar residues" evidence="1">
    <location>
        <begin position="166"/>
        <end position="182"/>
    </location>
</feature>
<feature type="compositionally biased region" description="Basic residues" evidence="1">
    <location>
        <begin position="197"/>
        <end position="208"/>
    </location>
</feature>
<dbReference type="AlphaFoldDB" id="A0A329SKF6"/>
<evidence type="ECO:0000313" key="5">
    <source>
        <dbReference type="EMBL" id="KAG2984138.1"/>
    </source>
</evidence>